<feature type="compositionally biased region" description="Low complexity" evidence="10">
    <location>
        <begin position="56"/>
        <end position="76"/>
    </location>
</feature>
<dbReference type="PANTHER" id="PTHR18843">
    <property type="entry name" value="TORSIN-1A-INTERACTING PROTEIN"/>
    <property type="match status" value="1"/>
</dbReference>
<dbReference type="STRING" id="35525.A0A164K868"/>
<sequence length="374" mass="41045">MEVNPAQDSEITSDSSKQSADEDAISGQSDSTDEITQIFEEKLKLNEPSLVPVDLNSNGNNSPAPNDSSPPQNNASSINAVTLSATIESQGQQTTNVRQEGNQAQSKSQKYLPQLNCTNSLVFLTIVTLLAICLGSIKVDFPLSSYDGWNNKISTSLNTFSHQAMELIDEMQKTFPFQKKGTWISFLSALNSVTEEEPSQPAVLLFVSGNAAMRTMQNIAQTLAINTNKLLHTTNSAKANFQGVTVKVDEITDLLRQDDTIKQELDEQIYSILSQSFSVILGPLEKIPPQAALLLHGYCDNFMAPFKKSVIILTATFDYEIPRNSKEVEQKLHSLWDPTLGIDKSASIVSRVANNVVFIEPETDSTPRNEIGRA</sequence>
<dbReference type="Proteomes" id="UP000076858">
    <property type="component" value="Unassembled WGS sequence"/>
</dbReference>
<evidence type="ECO:0000313" key="13">
    <source>
        <dbReference type="Proteomes" id="UP000076858"/>
    </source>
</evidence>
<dbReference type="GO" id="GO:0016020">
    <property type="term" value="C:membrane"/>
    <property type="evidence" value="ECO:0007669"/>
    <property type="project" value="TreeGrafter"/>
</dbReference>
<evidence type="ECO:0000256" key="1">
    <source>
        <dbReference type="ARBA" id="ARBA00004259"/>
    </source>
</evidence>
<evidence type="ECO:0000256" key="7">
    <source>
        <dbReference type="ARBA" id="ARBA00023180"/>
    </source>
</evidence>
<comment type="subcellular location">
    <subcellularLocation>
        <location evidence="9">Endomembrane system</location>
        <topology evidence="9">Single-pass membrane protein</topology>
    </subcellularLocation>
    <subcellularLocation>
        <location evidence="1">Nucleus envelope</location>
    </subcellularLocation>
</comment>
<dbReference type="GO" id="GO:0061024">
    <property type="term" value="P:membrane organization"/>
    <property type="evidence" value="ECO:0007669"/>
    <property type="project" value="TreeGrafter"/>
</dbReference>
<evidence type="ECO:0000256" key="10">
    <source>
        <dbReference type="SAM" id="MobiDB-lite"/>
    </source>
</evidence>
<dbReference type="InterPro" id="IPR046753">
    <property type="entry name" value="TOIP1/2_C"/>
</dbReference>
<keyword evidence="13" id="KW-1185">Reference proteome</keyword>
<dbReference type="OrthoDB" id="6258998at2759"/>
<evidence type="ECO:0000256" key="5">
    <source>
        <dbReference type="ARBA" id="ARBA00022989"/>
    </source>
</evidence>
<dbReference type="Gene3D" id="3.40.50.12190">
    <property type="match status" value="1"/>
</dbReference>
<evidence type="ECO:0000259" key="11">
    <source>
        <dbReference type="Pfam" id="PF05609"/>
    </source>
</evidence>
<organism evidence="12 13">
    <name type="scientific">Daphnia magna</name>
    <dbReference type="NCBI Taxonomy" id="35525"/>
    <lineage>
        <taxon>Eukaryota</taxon>
        <taxon>Metazoa</taxon>
        <taxon>Ecdysozoa</taxon>
        <taxon>Arthropoda</taxon>
        <taxon>Crustacea</taxon>
        <taxon>Branchiopoda</taxon>
        <taxon>Diplostraca</taxon>
        <taxon>Cladocera</taxon>
        <taxon>Anomopoda</taxon>
        <taxon>Daphniidae</taxon>
        <taxon>Daphnia</taxon>
    </lineage>
</organism>
<dbReference type="PANTHER" id="PTHR18843:SF7">
    <property type="entry name" value="LAMINA-ASSOCIATED POLYPEPTIDE 1B ISOFORM 1-RELATED"/>
    <property type="match status" value="1"/>
</dbReference>
<dbReference type="GO" id="GO:0005635">
    <property type="term" value="C:nuclear envelope"/>
    <property type="evidence" value="ECO:0007669"/>
    <property type="project" value="UniProtKB-SubCell"/>
</dbReference>
<dbReference type="GO" id="GO:0001671">
    <property type="term" value="F:ATPase activator activity"/>
    <property type="evidence" value="ECO:0007669"/>
    <property type="project" value="InterPro"/>
</dbReference>
<evidence type="ECO:0000256" key="9">
    <source>
        <dbReference type="ARBA" id="ARBA00037847"/>
    </source>
</evidence>
<dbReference type="InterPro" id="IPR008662">
    <property type="entry name" value="TOIP1/2"/>
</dbReference>
<reference evidence="12 13" key="1">
    <citation type="submission" date="2016-03" db="EMBL/GenBank/DDBJ databases">
        <title>EvidentialGene: Evidence-directed Construction of Genes on Genomes.</title>
        <authorList>
            <person name="Gilbert D.G."/>
            <person name="Choi J.-H."/>
            <person name="Mockaitis K."/>
            <person name="Colbourne J."/>
            <person name="Pfrender M."/>
        </authorList>
    </citation>
    <scope>NUCLEOTIDE SEQUENCE [LARGE SCALE GENOMIC DNA]</scope>
    <source>
        <strain evidence="12 13">Xinb3</strain>
        <tissue evidence="12">Complete organism</tissue>
    </source>
</reference>
<evidence type="ECO:0000313" key="12">
    <source>
        <dbReference type="EMBL" id="KZS03037.1"/>
    </source>
</evidence>
<name>A0A164K868_9CRUS</name>
<gene>
    <name evidence="12" type="ORF">APZ42_034487</name>
</gene>
<keyword evidence="7" id="KW-0325">Glycoprotein</keyword>
<comment type="similarity">
    <text evidence="2">Belongs to the TOR1AIP family.</text>
</comment>
<evidence type="ECO:0000256" key="4">
    <source>
        <dbReference type="ARBA" id="ARBA00022692"/>
    </source>
</evidence>
<feature type="compositionally biased region" description="Polar residues" evidence="10">
    <location>
        <begin position="1"/>
        <end position="18"/>
    </location>
</feature>
<keyword evidence="5" id="KW-1133">Transmembrane helix</keyword>
<feature type="domain" description="Torsin-1A-interacting protein 1/2 AAA+ activator" evidence="11">
    <location>
        <begin position="157"/>
        <end position="334"/>
    </location>
</feature>
<evidence type="ECO:0000256" key="6">
    <source>
        <dbReference type="ARBA" id="ARBA00023136"/>
    </source>
</evidence>
<dbReference type="InterPro" id="IPR038599">
    <property type="entry name" value="LAP1C-like_C_sf"/>
</dbReference>
<keyword evidence="4" id="KW-0812">Transmembrane</keyword>
<evidence type="ECO:0000256" key="2">
    <source>
        <dbReference type="ARBA" id="ARBA00007860"/>
    </source>
</evidence>
<dbReference type="EMBL" id="LRGB01003375">
    <property type="protein sequence ID" value="KZS03037.1"/>
    <property type="molecule type" value="Genomic_DNA"/>
</dbReference>
<dbReference type="AlphaFoldDB" id="A0A164K868"/>
<dbReference type="Pfam" id="PF05609">
    <property type="entry name" value="LAP1_C"/>
    <property type="match status" value="1"/>
</dbReference>
<evidence type="ECO:0000256" key="8">
    <source>
        <dbReference type="ARBA" id="ARBA00023242"/>
    </source>
</evidence>
<comment type="caution">
    <text evidence="12">The sequence shown here is derived from an EMBL/GenBank/DDBJ whole genome shotgun (WGS) entry which is preliminary data.</text>
</comment>
<proteinExistence type="inferred from homology"/>
<feature type="region of interest" description="Disordered" evidence="10">
    <location>
        <begin position="1"/>
        <end position="76"/>
    </location>
</feature>
<keyword evidence="6" id="KW-0472">Membrane</keyword>
<accession>A0A164K868</accession>
<keyword evidence="8" id="KW-0539">Nucleus</keyword>
<protein>
    <submittedName>
        <fullName evidence="12">Putative Torsin-1A-interacting protein 2</fullName>
    </submittedName>
</protein>
<keyword evidence="3" id="KW-0597">Phosphoprotein</keyword>
<evidence type="ECO:0000256" key="3">
    <source>
        <dbReference type="ARBA" id="ARBA00022553"/>
    </source>
</evidence>